<dbReference type="SMART" id="SM00248">
    <property type="entry name" value="ANK"/>
    <property type="match status" value="2"/>
</dbReference>
<dbReference type="PROSITE" id="PS50297">
    <property type="entry name" value="ANK_REP_REGION"/>
    <property type="match status" value="1"/>
</dbReference>
<dbReference type="Proteomes" id="UP000281553">
    <property type="component" value="Unassembled WGS sequence"/>
</dbReference>
<evidence type="ECO:0000313" key="4">
    <source>
        <dbReference type="Proteomes" id="UP000281553"/>
    </source>
</evidence>
<accession>A0A3P6TL03</accession>
<evidence type="ECO:0000256" key="2">
    <source>
        <dbReference type="SAM" id="MobiDB-lite"/>
    </source>
</evidence>
<feature type="region of interest" description="Disordered" evidence="2">
    <location>
        <begin position="45"/>
        <end position="70"/>
    </location>
</feature>
<feature type="compositionally biased region" description="Polar residues" evidence="2">
    <location>
        <begin position="61"/>
        <end position="70"/>
    </location>
</feature>
<protein>
    <submittedName>
        <fullName evidence="3">Uncharacterized protein</fullName>
    </submittedName>
</protein>
<gene>
    <name evidence="3" type="ORF">DILT_LOCUS3522</name>
</gene>
<dbReference type="AlphaFoldDB" id="A0A3P6TL03"/>
<dbReference type="Gene3D" id="1.25.40.20">
    <property type="entry name" value="Ankyrin repeat-containing domain"/>
    <property type="match status" value="1"/>
</dbReference>
<dbReference type="EMBL" id="UYRU01043799">
    <property type="protein sequence ID" value="VDK83893.1"/>
    <property type="molecule type" value="Genomic_DNA"/>
</dbReference>
<dbReference type="InterPro" id="IPR036770">
    <property type="entry name" value="Ankyrin_rpt-contain_sf"/>
</dbReference>
<feature type="repeat" description="ANK" evidence="1">
    <location>
        <begin position="117"/>
        <end position="149"/>
    </location>
</feature>
<reference evidence="3 4" key="1">
    <citation type="submission" date="2018-11" db="EMBL/GenBank/DDBJ databases">
        <authorList>
            <consortium name="Pathogen Informatics"/>
        </authorList>
    </citation>
    <scope>NUCLEOTIDE SEQUENCE [LARGE SCALE GENOMIC DNA]</scope>
</reference>
<evidence type="ECO:0000256" key="1">
    <source>
        <dbReference type="PROSITE-ProRule" id="PRU00023"/>
    </source>
</evidence>
<dbReference type="Pfam" id="PF00023">
    <property type="entry name" value="Ank"/>
    <property type="match status" value="1"/>
</dbReference>
<proteinExistence type="predicted"/>
<dbReference type="PROSITE" id="PS50088">
    <property type="entry name" value="ANK_REPEAT"/>
    <property type="match status" value="1"/>
</dbReference>
<sequence>MNSFVESWSSESGRNALHELCRSKSQNADDLVSCLNHLITRMRQIESESQQEQAQAQASSNGETTKTPQSALANGHVANGHVGSYRPLVLSDWIPMRAGETALELRSSQSDTWDSEADFTPLLFASYHGHRELVELLLDMGANVHATDRVSYVLLPVLFLSAVGWVPRIPRSIGLST</sequence>
<dbReference type="SUPFAM" id="SSF48403">
    <property type="entry name" value="Ankyrin repeat"/>
    <property type="match status" value="1"/>
</dbReference>
<evidence type="ECO:0000313" key="3">
    <source>
        <dbReference type="EMBL" id="VDK83893.1"/>
    </source>
</evidence>
<keyword evidence="1" id="KW-0040">ANK repeat</keyword>
<dbReference type="InterPro" id="IPR002110">
    <property type="entry name" value="Ankyrin_rpt"/>
</dbReference>
<organism evidence="3 4">
    <name type="scientific">Dibothriocephalus latus</name>
    <name type="common">Fish tapeworm</name>
    <name type="synonym">Diphyllobothrium latum</name>
    <dbReference type="NCBI Taxonomy" id="60516"/>
    <lineage>
        <taxon>Eukaryota</taxon>
        <taxon>Metazoa</taxon>
        <taxon>Spiralia</taxon>
        <taxon>Lophotrochozoa</taxon>
        <taxon>Platyhelminthes</taxon>
        <taxon>Cestoda</taxon>
        <taxon>Eucestoda</taxon>
        <taxon>Diphyllobothriidea</taxon>
        <taxon>Diphyllobothriidae</taxon>
        <taxon>Dibothriocephalus</taxon>
    </lineage>
</organism>
<keyword evidence="4" id="KW-1185">Reference proteome</keyword>
<dbReference type="OrthoDB" id="194358at2759"/>
<name>A0A3P6TL03_DIBLA</name>
<feature type="compositionally biased region" description="Low complexity" evidence="2">
    <location>
        <begin position="47"/>
        <end position="60"/>
    </location>
</feature>